<keyword evidence="1" id="KW-0732">Signal</keyword>
<gene>
    <name evidence="2" type="ORF">PTRG_06556</name>
</gene>
<feature type="signal peptide" evidence="1">
    <location>
        <begin position="1"/>
        <end position="21"/>
    </location>
</feature>
<reference evidence="3" key="1">
    <citation type="journal article" date="2013" name="G3 (Bethesda)">
        <title>Comparative genomics of a plant-pathogenic fungus, Pyrenophora tritici-repentis, reveals transduplication and the impact of repeat elements on pathogenicity and population divergence.</title>
        <authorList>
            <person name="Manning V.A."/>
            <person name="Pandelova I."/>
            <person name="Dhillon B."/>
            <person name="Wilhelm L.J."/>
            <person name="Goodwin S.B."/>
            <person name="Berlin A.M."/>
            <person name="Figueroa M."/>
            <person name="Freitag M."/>
            <person name="Hane J.K."/>
            <person name="Henrissat B."/>
            <person name="Holman W.H."/>
            <person name="Kodira C.D."/>
            <person name="Martin J."/>
            <person name="Oliver R.P."/>
            <person name="Robbertse B."/>
            <person name="Schackwitz W."/>
            <person name="Schwartz D.C."/>
            <person name="Spatafora J.W."/>
            <person name="Turgeon B.G."/>
            <person name="Yandava C."/>
            <person name="Young S."/>
            <person name="Zhou S."/>
            <person name="Zeng Q."/>
            <person name="Grigoriev I.V."/>
            <person name="Ma L.-J."/>
            <person name="Ciuffetti L.M."/>
        </authorList>
    </citation>
    <scope>NUCLEOTIDE SEQUENCE [LARGE SCALE GENOMIC DNA]</scope>
    <source>
        <strain evidence="3">Pt-1C-BFP</strain>
    </source>
</reference>
<feature type="chain" id="PRO_5002782641" evidence="1">
    <location>
        <begin position="22"/>
        <end position="93"/>
    </location>
</feature>
<proteinExistence type="predicted"/>
<evidence type="ECO:0000256" key="1">
    <source>
        <dbReference type="SAM" id="SignalP"/>
    </source>
</evidence>
<protein>
    <submittedName>
        <fullName evidence="2">Uncharacterized protein</fullName>
    </submittedName>
</protein>
<organism evidence="2 3">
    <name type="scientific">Pyrenophora tritici-repentis (strain Pt-1C-BFP)</name>
    <name type="common">Wheat tan spot fungus</name>
    <name type="synonym">Drechslera tritici-repentis</name>
    <dbReference type="NCBI Taxonomy" id="426418"/>
    <lineage>
        <taxon>Eukaryota</taxon>
        <taxon>Fungi</taxon>
        <taxon>Dikarya</taxon>
        <taxon>Ascomycota</taxon>
        <taxon>Pezizomycotina</taxon>
        <taxon>Dothideomycetes</taxon>
        <taxon>Pleosporomycetidae</taxon>
        <taxon>Pleosporales</taxon>
        <taxon>Pleosporineae</taxon>
        <taxon>Pleosporaceae</taxon>
        <taxon>Pyrenophora</taxon>
    </lineage>
</organism>
<dbReference type="AlphaFoldDB" id="B2W998"/>
<name>B2W998_PYRTR</name>
<evidence type="ECO:0000313" key="2">
    <source>
        <dbReference type="EMBL" id="EDU49476.1"/>
    </source>
</evidence>
<dbReference type="EMBL" id="DS231620">
    <property type="protein sequence ID" value="EDU49476.1"/>
    <property type="molecule type" value="Genomic_DNA"/>
</dbReference>
<sequence length="93" mass="10785">MSLLCTAISAIKLWAFQQLQGQKEFYYKCVPLIIWSMTELSLAQIHSPYLFVTYTRLDEIQGSTSPGILFTEYGERQGERRDRKVTYCSTGYD</sequence>
<dbReference type="HOGENOM" id="CLU_2400799_0_0_1"/>
<dbReference type="Proteomes" id="UP000001471">
    <property type="component" value="Unassembled WGS sequence"/>
</dbReference>
<evidence type="ECO:0000313" key="3">
    <source>
        <dbReference type="Proteomes" id="UP000001471"/>
    </source>
</evidence>
<dbReference type="InParanoid" id="B2W998"/>
<accession>B2W998</accession>